<dbReference type="Proteomes" id="UP000484076">
    <property type="component" value="Unassembled WGS sequence"/>
</dbReference>
<name>A0A8X8KSC4_9RHOB</name>
<dbReference type="RefSeq" id="WP_174539981.1">
    <property type="nucleotide sequence ID" value="NZ_WHUT02000013.1"/>
</dbReference>
<dbReference type="AlphaFoldDB" id="A0A8X8KSC4"/>
<organism evidence="1 2">
    <name type="scientific">Fertoeibacter niger</name>
    <dbReference type="NCBI Taxonomy" id="2656921"/>
    <lineage>
        <taxon>Bacteria</taxon>
        <taxon>Pseudomonadati</taxon>
        <taxon>Pseudomonadota</taxon>
        <taxon>Alphaproteobacteria</taxon>
        <taxon>Rhodobacterales</taxon>
        <taxon>Paracoccaceae</taxon>
        <taxon>Fertoeibacter</taxon>
    </lineage>
</organism>
<protein>
    <submittedName>
        <fullName evidence="1">Uncharacterized protein</fullName>
    </submittedName>
</protein>
<accession>A0A8X8KSC4</accession>
<keyword evidence="2" id="KW-1185">Reference proteome</keyword>
<sequence>MSLIFWRKAMKFSIFHRLQSLISSSFQSIPVSLQIFAQHFHATARRIGAITPHLPDDS</sequence>
<proteinExistence type="predicted"/>
<comment type="caution">
    <text evidence="1">The sequence shown here is derived from an EMBL/GenBank/DDBJ whole genome shotgun (WGS) entry which is preliminary data.</text>
</comment>
<evidence type="ECO:0000313" key="2">
    <source>
        <dbReference type="Proteomes" id="UP000484076"/>
    </source>
</evidence>
<dbReference type="EMBL" id="WHUT02000013">
    <property type="protein sequence ID" value="NUB46312.1"/>
    <property type="molecule type" value="Genomic_DNA"/>
</dbReference>
<gene>
    <name evidence="1" type="ORF">GEU84_018115</name>
</gene>
<reference evidence="1" key="1">
    <citation type="submission" date="2020-05" db="EMBL/GenBank/DDBJ databases">
        <title>Fertoebacter nigrum gen. nov., sp. nov., a new member of the family Rhodobacteraceae.</title>
        <authorList>
            <person name="Szuroczki S."/>
            <person name="Abbaszade G."/>
            <person name="Buni D."/>
            <person name="Schumann P."/>
            <person name="Toth E."/>
        </authorList>
    </citation>
    <scope>NUCLEOTIDE SEQUENCE</scope>
    <source>
        <strain evidence="1">RG-N-1a</strain>
    </source>
</reference>
<evidence type="ECO:0000313" key="1">
    <source>
        <dbReference type="EMBL" id="NUB46312.1"/>
    </source>
</evidence>